<evidence type="ECO:0000313" key="2">
    <source>
        <dbReference type="Proteomes" id="UP000663193"/>
    </source>
</evidence>
<evidence type="ECO:0000313" key="1">
    <source>
        <dbReference type="EMBL" id="QRC95618.1"/>
    </source>
</evidence>
<name>A0A7U2EYT9_PHANO</name>
<dbReference type="AlphaFoldDB" id="A0A7U2EYT9"/>
<keyword evidence="2" id="KW-1185">Reference proteome</keyword>
<accession>A0A7U2EYT9</accession>
<sequence length="89" mass="10611">MPASLMRKPPNNTLYLRMSPCLWKKDWFLERYKLIVIENEKACGPVAAAICGYFLYLGYWRNGEGRRITYKSLQNKRVSCLFFFFQCVR</sequence>
<protein>
    <submittedName>
        <fullName evidence="1">Uncharacterized protein</fullName>
    </submittedName>
</protein>
<dbReference type="Proteomes" id="UP000663193">
    <property type="component" value="Chromosome 5"/>
</dbReference>
<dbReference type="EMBL" id="CP069027">
    <property type="protein sequence ID" value="QRC95618.1"/>
    <property type="molecule type" value="Genomic_DNA"/>
</dbReference>
<dbReference type="VEuPathDB" id="FungiDB:JI435_407640"/>
<gene>
    <name evidence="1" type="ORF">JI435_407640</name>
</gene>
<proteinExistence type="predicted"/>
<organism evidence="1 2">
    <name type="scientific">Phaeosphaeria nodorum (strain SN15 / ATCC MYA-4574 / FGSC 10173)</name>
    <name type="common">Glume blotch fungus</name>
    <name type="synonym">Parastagonospora nodorum</name>
    <dbReference type="NCBI Taxonomy" id="321614"/>
    <lineage>
        <taxon>Eukaryota</taxon>
        <taxon>Fungi</taxon>
        <taxon>Dikarya</taxon>
        <taxon>Ascomycota</taxon>
        <taxon>Pezizomycotina</taxon>
        <taxon>Dothideomycetes</taxon>
        <taxon>Pleosporomycetidae</taxon>
        <taxon>Pleosporales</taxon>
        <taxon>Pleosporineae</taxon>
        <taxon>Phaeosphaeriaceae</taxon>
        <taxon>Parastagonospora</taxon>
    </lineage>
</organism>
<reference evidence="2" key="1">
    <citation type="journal article" date="2021" name="BMC Genomics">
        <title>Chromosome-level genome assembly and manually-curated proteome of model necrotroph Parastagonospora nodorum Sn15 reveals a genome-wide trove of candidate effector homologs, and redundancy of virulence-related functions within an accessory chromosome.</title>
        <authorList>
            <person name="Bertazzoni S."/>
            <person name="Jones D.A.B."/>
            <person name="Phan H.T."/>
            <person name="Tan K.-C."/>
            <person name="Hane J.K."/>
        </authorList>
    </citation>
    <scope>NUCLEOTIDE SEQUENCE [LARGE SCALE GENOMIC DNA]</scope>
    <source>
        <strain evidence="2">SN15 / ATCC MYA-4574 / FGSC 10173)</strain>
    </source>
</reference>